<evidence type="ECO:0000313" key="10">
    <source>
        <dbReference type="EMBL" id="HIZ12365.1"/>
    </source>
</evidence>
<evidence type="ECO:0000256" key="7">
    <source>
        <dbReference type="RuleBase" id="RU363069"/>
    </source>
</evidence>
<evidence type="ECO:0000259" key="9">
    <source>
        <dbReference type="Pfam" id="PF12320"/>
    </source>
</evidence>
<dbReference type="InterPro" id="IPR026843">
    <property type="entry name" value="SbcD_C"/>
</dbReference>
<dbReference type="InterPro" id="IPR029052">
    <property type="entry name" value="Metallo-depent_PP-like"/>
</dbReference>
<dbReference type="InterPro" id="IPR041796">
    <property type="entry name" value="Mre11_N"/>
</dbReference>
<dbReference type="GO" id="GO:0006310">
    <property type="term" value="P:DNA recombination"/>
    <property type="evidence" value="ECO:0007669"/>
    <property type="project" value="UniProtKB-KW"/>
</dbReference>
<comment type="function">
    <text evidence="7">SbcCD cleaves DNA hairpin structures. These structures can inhibit DNA replication and are intermediates in certain DNA recombination reactions. The complex acts as a 3'-&gt;5' double strand exonuclease that can open hairpins. It also has a 5' single-strand endonuclease activity.</text>
</comment>
<dbReference type="Pfam" id="PF12320">
    <property type="entry name" value="SbcD_C"/>
    <property type="match status" value="1"/>
</dbReference>
<keyword evidence="7" id="KW-0235">DNA replication</keyword>
<keyword evidence="6 7" id="KW-0269">Exonuclease</keyword>
<feature type="domain" description="Nuclease SbcCD subunit D C-terminal" evidence="9">
    <location>
        <begin position="279"/>
        <end position="362"/>
    </location>
</feature>
<dbReference type="Gene3D" id="3.60.21.10">
    <property type="match status" value="1"/>
</dbReference>
<proteinExistence type="inferred from homology"/>
<dbReference type="CDD" id="cd00840">
    <property type="entry name" value="MPP_Mre11_N"/>
    <property type="match status" value="1"/>
</dbReference>
<evidence type="ECO:0000256" key="6">
    <source>
        <dbReference type="ARBA" id="ARBA00022839"/>
    </source>
</evidence>
<evidence type="ECO:0000256" key="5">
    <source>
        <dbReference type="ARBA" id="ARBA00022801"/>
    </source>
</evidence>
<dbReference type="PANTHER" id="PTHR30337">
    <property type="entry name" value="COMPONENT OF ATP-DEPENDENT DSDNA EXONUCLEASE"/>
    <property type="match status" value="1"/>
</dbReference>
<reference evidence="10" key="1">
    <citation type="journal article" date="2021" name="PeerJ">
        <title>Extensive microbial diversity within the chicken gut microbiome revealed by metagenomics and culture.</title>
        <authorList>
            <person name="Gilroy R."/>
            <person name="Ravi A."/>
            <person name="Getino M."/>
            <person name="Pursley I."/>
            <person name="Horton D.L."/>
            <person name="Alikhan N.F."/>
            <person name="Baker D."/>
            <person name="Gharbi K."/>
            <person name="Hall N."/>
            <person name="Watson M."/>
            <person name="Adriaenssens E.M."/>
            <person name="Foster-Nyarko E."/>
            <person name="Jarju S."/>
            <person name="Secka A."/>
            <person name="Antonio M."/>
            <person name="Oren A."/>
            <person name="Chaudhuri R.R."/>
            <person name="La Ragione R."/>
            <person name="Hildebrand F."/>
            <person name="Pallen M.J."/>
        </authorList>
    </citation>
    <scope>NUCLEOTIDE SEQUENCE</scope>
    <source>
        <strain evidence="10">ChiGjej1B1-13045</strain>
    </source>
</reference>
<name>A0A9D2D8B4_9FIRM</name>
<keyword evidence="4 7" id="KW-0540">Nuclease</keyword>
<dbReference type="GO" id="GO:0006260">
    <property type="term" value="P:DNA replication"/>
    <property type="evidence" value="ECO:0007669"/>
    <property type="project" value="UniProtKB-KW"/>
</dbReference>
<dbReference type="PANTHER" id="PTHR30337:SF0">
    <property type="entry name" value="NUCLEASE SBCCD SUBUNIT D"/>
    <property type="match status" value="1"/>
</dbReference>
<reference evidence="10" key="2">
    <citation type="submission" date="2021-04" db="EMBL/GenBank/DDBJ databases">
        <authorList>
            <person name="Gilroy R."/>
        </authorList>
    </citation>
    <scope>NUCLEOTIDE SEQUENCE</scope>
    <source>
        <strain evidence="10">ChiGjej1B1-13045</strain>
    </source>
</reference>
<dbReference type="InterPro" id="IPR004593">
    <property type="entry name" value="SbcD"/>
</dbReference>
<dbReference type="EMBL" id="DXCD01000008">
    <property type="protein sequence ID" value="HIZ12365.1"/>
    <property type="molecule type" value="Genomic_DNA"/>
</dbReference>
<comment type="caution">
    <text evidence="10">The sequence shown here is derived from an EMBL/GenBank/DDBJ whole genome shotgun (WGS) entry which is preliminary data.</text>
</comment>
<feature type="domain" description="Calcineurin-like phosphoesterase" evidence="8">
    <location>
        <begin position="1"/>
        <end position="230"/>
    </location>
</feature>
<comment type="similarity">
    <text evidence="1 7">Belongs to the SbcD family.</text>
</comment>
<protein>
    <recommendedName>
        <fullName evidence="3 7">Nuclease SbcCD subunit D</fullName>
    </recommendedName>
</protein>
<evidence type="ECO:0000256" key="4">
    <source>
        <dbReference type="ARBA" id="ARBA00022722"/>
    </source>
</evidence>
<keyword evidence="7" id="KW-0255">Endonuclease</keyword>
<evidence type="ECO:0000256" key="1">
    <source>
        <dbReference type="ARBA" id="ARBA00010555"/>
    </source>
</evidence>
<gene>
    <name evidence="7" type="primary">sbcD</name>
    <name evidence="10" type="ORF">H9817_00345</name>
</gene>
<keyword evidence="7" id="KW-0233">DNA recombination</keyword>
<dbReference type="Pfam" id="PF00149">
    <property type="entry name" value="Metallophos"/>
    <property type="match status" value="1"/>
</dbReference>
<accession>A0A9D2D8B4</accession>
<organism evidence="10 11">
    <name type="scientific">Candidatus Mediterraneibacter stercorigallinarum</name>
    <dbReference type="NCBI Taxonomy" id="2838686"/>
    <lineage>
        <taxon>Bacteria</taxon>
        <taxon>Bacillati</taxon>
        <taxon>Bacillota</taxon>
        <taxon>Clostridia</taxon>
        <taxon>Lachnospirales</taxon>
        <taxon>Lachnospiraceae</taxon>
        <taxon>Mediterraneibacter</taxon>
    </lineage>
</organism>
<keyword evidence="5 7" id="KW-0378">Hydrolase</keyword>
<dbReference type="NCBIfam" id="TIGR00619">
    <property type="entry name" value="sbcd"/>
    <property type="match status" value="1"/>
</dbReference>
<evidence type="ECO:0000256" key="3">
    <source>
        <dbReference type="ARBA" id="ARBA00013365"/>
    </source>
</evidence>
<comment type="subunit">
    <text evidence="2 7">Heterodimer of SbcC and SbcD.</text>
</comment>
<evidence type="ECO:0000313" key="11">
    <source>
        <dbReference type="Proteomes" id="UP000824017"/>
    </source>
</evidence>
<evidence type="ECO:0000259" key="8">
    <source>
        <dbReference type="Pfam" id="PF00149"/>
    </source>
</evidence>
<dbReference type="GO" id="GO:0004519">
    <property type="term" value="F:endonuclease activity"/>
    <property type="evidence" value="ECO:0007669"/>
    <property type="project" value="UniProtKB-KW"/>
</dbReference>
<dbReference type="AlphaFoldDB" id="A0A9D2D8B4"/>
<dbReference type="GO" id="GO:0008408">
    <property type="term" value="F:3'-5' exonuclease activity"/>
    <property type="evidence" value="ECO:0007669"/>
    <property type="project" value="InterPro"/>
</dbReference>
<dbReference type="InterPro" id="IPR004843">
    <property type="entry name" value="Calcineurin-like_PHP"/>
</dbReference>
<sequence length="384" mass="43689">MKFFHLSDLHIGLKLFNRDLREDQEYILQQITELAVKERPDAVLIAGDIYDKAVPSAEAVEVFDHFISRLSSALPDMAVMLISGNHDSGPRVNCFRSVLSRQNVYMIGLPPRTPEEHIEKAVLTDEYGDVNFYLLPFVRPSMVKQITGVDENGNNLSYNDTLRRLIEREEIDQSQRNVIVSHQFYLPSGTKAEEVERMDSEIRTVGNIDEVSADILGQFDYAALGHIHKPMKAGSEFCRYCGTPLACSVSEAGQQKGIIMVELGEKGRRKTTVLPLEPLRQVRVIRGDLAEVLKQECSDYVTVILTDKVDLDVLDMQDKIRSAFPNLLEIRRETLRRADYMRGYAAQEELDPFELCCAFLKETDDEEKELLRDVINTVQGVMQE</sequence>
<dbReference type="InterPro" id="IPR050535">
    <property type="entry name" value="DNA_Repair-Maintenance_Comp"/>
</dbReference>
<evidence type="ECO:0000256" key="2">
    <source>
        <dbReference type="ARBA" id="ARBA00011322"/>
    </source>
</evidence>
<dbReference type="Proteomes" id="UP000824017">
    <property type="component" value="Unassembled WGS sequence"/>
</dbReference>
<dbReference type="SUPFAM" id="SSF56300">
    <property type="entry name" value="Metallo-dependent phosphatases"/>
    <property type="match status" value="1"/>
</dbReference>